<dbReference type="Proteomes" id="UP000269154">
    <property type="component" value="Unassembled WGS sequence"/>
</dbReference>
<evidence type="ECO:0000313" key="1">
    <source>
        <dbReference type="EMBL" id="RQH27600.1"/>
    </source>
</evidence>
<dbReference type="RefSeq" id="WP_124155456.1">
    <property type="nucleotide sequence ID" value="NZ_CAWOLW010000158.1"/>
</dbReference>
<organism evidence="1 2">
    <name type="scientific">Okeania hirsuta</name>
    <dbReference type="NCBI Taxonomy" id="1458930"/>
    <lineage>
        <taxon>Bacteria</taxon>
        <taxon>Bacillati</taxon>
        <taxon>Cyanobacteriota</taxon>
        <taxon>Cyanophyceae</taxon>
        <taxon>Oscillatoriophycideae</taxon>
        <taxon>Oscillatoriales</taxon>
        <taxon>Microcoleaceae</taxon>
        <taxon>Okeania</taxon>
    </lineage>
</organism>
<name>A0A3N6P3B1_9CYAN</name>
<comment type="caution">
    <text evidence="1">The sequence shown here is derived from an EMBL/GenBank/DDBJ whole genome shotgun (WGS) entry which is preliminary data.</text>
</comment>
<dbReference type="OrthoDB" id="472353at2"/>
<dbReference type="AlphaFoldDB" id="A0A3N6P3B1"/>
<evidence type="ECO:0000313" key="2">
    <source>
        <dbReference type="Proteomes" id="UP000269154"/>
    </source>
</evidence>
<protein>
    <recommendedName>
        <fullName evidence="3">Flagellar assembly protein H</fullName>
    </recommendedName>
</protein>
<proteinExistence type="predicted"/>
<keyword evidence="2" id="KW-1185">Reference proteome</keyword>
<sequence>MERSPVYQRRWRGETFEKIRLELWQEGFEKGFREGFQQTQQEQITEMIKSSFNFRFGSLDSELLAIIEPMLQLSPKELARLLLNASREELLERFGE</sequence>
<evidence type="ECO:0008006" key="3">
    <source>
        <dbReference type="Google" id="ProtNLM"/>
    </source>
</evidence>
<accession>A0A3N6P3B1</accession>
<gene>
    <name evidence="1" type="ORF">D5R40_27000</name>
</gene>
<reference evidence="1 2" key="1">
    <citation type="journal article" date="2018" name="ACS Chem. Biol.">
        <title>Ketoreductase domain dysfunction expands chemodiversity: malyngamide biosynthesis in the cyanobacterium Okeania hirsuta.</title>
        <authorList>
            <person name="Moss N.A."/>
            <person name="Leao T."/>
            <person name="Rankin M."/>
            <person name="McCullough T.M."/>
            <person name="Qu P."/>
            <person name="Korobeynikov A."/>
            <person name="Smith J.L."/>
            <person name="Gerwick L."/>
            <person name="Gerwick W.H."/>
        </authorList>
    </citation>
    <scope>NUCLEOTIDE SEQUENCE [LARGE SCALE GENOMIC DNA]</scope>
    <source>
        <strain evidence="1 2">PAB10Feb10-1</strain>
    </source>
</reference>
<dbReference type="EMBL" id="RCBY01000240">
    <property type="protein sequence ID" value="RQH27600.1"/>
    <property type="molecule type" value="Genomic_DNA"/>
</dbReference>